<sequence>LIPSILDFASEAQQIETKCHLQGLFENEKENYQTFITNSLTQSTSQSKPSTKTKTLVARLSKTKVAVINEVEEYIRLQEISLGSNPHTW</sequence>
<dbReference type="Proteomes" id="UP000789570">
    <property type="component" value="Unassembled WGS sequence"/>
</dbReference>
<proteinExistence type="predicted"/>
<feature type="non-terminal residue" evidence="1">
    <location>
        <position position="1"/>
    </location>
</feature>
<reference evidence="1" key="1">
    <citation type="submission" date="2021-06" db="EMBL/GenBank/DDBJ databases">
        <authorList>
            <person name="Kallberg Y."/>
            <person name="Tangrot J."/>
            <person name="Rosling A."/>
        </authorList>
    </citation>
    <scope>NUCLEOTIDE SEQUENCE</scope>
    <source>
        <strain evidence="1">UK204</strain>
    </source>
</reference>
<evidence type="ECO:0000313" key="2">
    <source>
        <dbReference type="Proteomes" id="UP000789570"/>
    </source>
</evidence>
<name>A0A9N9H283_9GLOM</name>
<keyword evidence="2" id="KW-1185">Reference proteome</keyword>
<accession>A0A9N9H283</accession>
<gene>
    <name evidence="1" type="ORF">FCALED_LOCUS10892</name>
</gene>
<comment type="caution">
    <text evidence="1">The sequence shown here is derived from an EMBL/GenBank/DDBJ whole genome shotgun (WGS) entry which is preliminary data.</text>
</comment>
<dbReference type="EMBL" id="CAJVPQ010004248">
    <property type="protein sequence ID" value="CAG8647566.1"/>
    <property type="molecule type" value="Genomic_DNA"/>
</dbReference>
<evidence type="ECO:0000313" key="1">
    <source>
        <dbReference type="EMBL" id="CAG8647566.1"/>
    </source>
</evidence>
<dbReference type="AlphaFoldDB" id="A0A9N9H283"/>
<protein>
    <submittedName>
        <fullName evidence="1">4896_t:CDS:1</fullName>
    </submittedName>
</protein>
<organism evidence="1 2">
    <name type="scientific">Funneliformis caledonium</name>
    <dbReference type="NCBI Taxonomy" id="1117310"/>
    <lineage>
        <taxon>Eukaryota</taxon>
        <taxon>Fungi</taxon>
        <taxon>Fungi incertae sedis</taxon>
        <taxon>Mucoromycota</taxon>
        <taxon>Glomeromycotina</taxon>
        <taxon>Glomeromycetes</taxon>
        <taxon>Glomerales</taxon>
        <taxon>Glomeraceae</taxon>
        <taxon>Funneliformis</taxon>
    </lineage>
</organism>